<dbReference type="Pfam" id="PF01031">
    <property type="entry name" value="Dynamin_M"/>
    <property type="match status" value="1"/>
</dbReference>
<dbReference type="AlphaFoldDB" id="A0A0B7KEY2"/>
<dbReference type="InterPro" id="IPR022812">
    <property type="entry name" value="Dynamin"/>
</dbReference>
<dbReference type="InterPro" id="IPR001401">
    <property type="entry name" value="Dynamin_GTPase"/>
</dbReference>
<evidence type="ECO:0000256" key="1">
    <source>
        <dbReference type="ARBA" id="ARBA00022741"/>
    </source>
</evidence>
<dbReference type="GO" id="GO:0005525">
    <property type="term" value="F:GTP binding"/>
    <property type="evidence" value="ECO:0007669"/>
    <property type="project" value="InterPro"/>
</dbReference>
<dbReference type="GO" id="GO:0000266">
    <property type="term" value="P:mitochondrial fission"/>
    <property type="evidence" value="ECO:0007669"/>
    <property type="project" value="TreeGrafter"/>
</dbReference>
<dbReference type="EMBL" id="CDPU01000035">
    <property type="protein sequence ID" value="CEO53470.1"/>
    <property type="molecule type" value="Genomic_DNA"/>
</dbReference>
<dbReference type="PANTHER" id="PTHR11566:SF21">
    <property type="entry name" value="DYNAMIN RELATED PROTEIN 1, ISOFORM A"/>
    <property type="match status" value="1"/>
</dbReference>
<dbReference type="Pfam" id="PF00350">
    <property type="entry name" value="Dynamin_N"/>
    <property type="match status" value="1"/>
</dbReference>
<dbReference type="GO" id="GO:0048312">
    <property type="term" value="P:intracellular distribution of mitochondria"/>
    <property type="evidence" value="ECO:0007669"/>
    <property type="project" value="TreeGrafter"/>
</dbReference>
<dbReference type="InterPro" id="IPR000375">
    <property type="entry name" value="Dynamin_stalk"/>
</dbReference>
<keyword evidence="1" id="KW-0547">Nucleotide-binding</keyword>
<dbReference type="SUPFAM" id="SSF52540">
    <property type="entry name" value="P-loop containing nucleoside triphosphate hydrolases"/>
    <property type="match status" value="1"/>
</dbReference>
<dbReference type="GO" id="GO:0005874">
    <property type="term" value="C:microtubule"/>
    <property type="evidence" value="ECO:0007669"/>
    <property type="project" value="TreeGrafter"/>
</dbReference>
<proteinExistence type="predicted"/>
<dbReference type="GO" id="GO:0008017">
    <property type="term" value="F:microtubule binding"/>
    <property type="evidence" value="ECO:0007669"/>
    <property type="project" value="TreeGrafter"/>
</dbReference>
<feature type="domain" description="GED" evidence="3">
    <location>
        <begin position="646"/>
        <end position="737"/>
    </location>
</feature>
<dbReference type="SMART" id="SM00053">
    <property type="entry name" value="DYNc"/>
    <property type="match status" value="1"/>
</dbReference>
<evidence type="ECO:0000259" key="3">
    <source>
        <dbReference type="PROSITE" id="PS51388"/>
    </source>
</evidence>
<keyword evidence="2" id="KW-0342">GTP-binding</keyword>
<dbReference type="CDD" id="cd08771">
    <property type="entry name" value="DLP_1"/>
    <property type="match status" value="1"/>
</dbReference>
<dbReference type="GO" id="GO:0003924">
    <property type="term" value="F:GTPase activity"/>
    <property type="evidence" value="ECO:0007669"/>
    <property type="project" value="InterPro"/>
</dbReference>
<dbReference type="InterPro" id="IPR027417">
    <property type="entry name" value="P-loop_NTPase"/>
</dbReference>
<dbReference type="InterPro" id="IPR020850">
    <property type="entry name" value="GED_dom"/>
</dbReference>
<sequence length="754" mass="86447">MTKVKYTMTESAETTYFVEGLSTPDLQKLKDKHRELIDIVDELTKDDMGKFVDLPQLVVVGDQSSGKSSVLESISRVRFPSDHNVCTRFATQLVLSEADAPLVEVTITPHEDASAAEKERIKTFRHTQEDFGDLSPIIAEATRVMGLEDNGELFSKHTLRVEASGPGMLRLTLVDLPGFYGGRSNTQSDKFREMPLQIAEQYIKRDNTIILMVVSADMDTTKQDATRVARDADIFGQRTLGIITKPDLIQKHSEPGYEALLRNARGSPMYLKYGWHVVRNRASDEPLDFEARDRKEAEDLSKKVWKKVNNQDKGIKALRTKLSNVLIEHVTDKLPHVTETLRELRRTKEEQHQRFEDRSDFKAIQSHLNRVQQRFSSLASQAVRGQLEDSRFFAQPTSATPDDESVLKRNLRARIRRDNKEFVKVMQLCGSRHVYDWRTEGSVSRYLSKVQFSPEQLEIIRKYGAKHPEILTQDQLEEEIKVKADLFKGMELPGSFHQGLSLKIFKDEAQPWESLARVYINQTIQVVETLIRDILQYATDNDKLLFERINAMFIAPFIEDKRKVLAEKVKEFVPLDNQHSFAIALEDDFEEKVKSRGFERVRTQVQLFKQIEAEAMSEGLSKALMDQHYAQAVANAHQGTIRGSEIPHVIENMVEYYEMTLNTFVTNIITLGVENQLMVKIPEVFTMDGIFGLDDQTVKWIGEEAIDTRQKRVTLHEELQQLKRGIDICERWQTGSTTDIPVRPNSNSTAEKKE</sequence>
<evidence type="ECO:0008006" key="6">
    <source>
        <dbReference type="Google" id="ProtNLM"/>
    </source>
</evidence>
<dbReference type="PANTHER" id="PTHR11566">
    <property type="entry name" value="DYNAMIN"/>
    <property type="match status" value="1"/>
</dbReference>
<evidence type="ECO:0000313" key="5">
    <source>
        <dbReference type="EMBL" id="CEO53470.1"/>
    </source>
</evidence>
<dbReference type="GO" id="GO:0016020">
    <property type="term" value="C:membrane"/>
    <property type="evidence" value="ECO:0007669"/>
    <property type="project" value="TreeGrafter"/>
</dbReference>
<dbReference type="GO" id="GO:0005739">
    <property type="term" value="C:mitochondrion"/>
    <property type="evidence" value="ECO:0007669"/>
    <property type="project" value="TreeGrafter"/>
</dbReference>
<dbReference type="PROSITE" id="PS51388">
    <property type="entry name" value="GED"/>
    <property type="match status" value="1"/>
</dbReference>
<reference evidence="5" key="1">
    <citation type="submission" date="2015-01" db="EMBL/GenBank/DDBJ databases">
        <authorList>
            <person name="Durling Mikael"/>
        </authorList>
    </citation>
    <scope>NUCLEOTIDE SEQUENCE</scope>
</reference>
<evidence type="ECO:0000256" key="2">
    <source>
        <dbReference type="ARBA" id="ARBA00023134"/>
    </source>
</evidence>
<dbReference type="InterPro" id="IPR030381">
    <property type="entry name" value="G_DYNAMIN_dom"/>
</dbReference>
<dbReference type="GO" id="GO:0016559">
    <property type="term" value="P:peroxisome fission"/>
    <property type="evidence" value="ECO:0007669"/>
    <property type="project" value="TreeGrafter"/>
</dbReference>
<dbReference type="PROSITE" id="PS51718">
    <property type="entry name" value="G_DYNAMIN_2"/>
    <property type="match status" value="1"/>
</dbReference>
<feature type="domain" description="Dynamin-type G" evidence="4">
    <location>
        <begin position="51"/>
        <end position="335"/>
    </location>
</feature>
<dbReference type="InterPro" id="IPR045063">
    <property type="entry name" value="Dynamin_N"/>
</dbReference>
<evidence type="ECO:0000259" key="4">
    <source>
        <dbReference type="PROSITE" id="PS51718"/>
    </source>
</evidence>
<dbReference type="GO" id="GO:0006897">
    <property type="term" value="P:endocytosis"/>
    <property type="evidence" value="ECO:0007669"/>
    <property type="project" value="TreeGrafter"/>
</dbReference>
<organism evidence="5">
    <name type="scientific">Bionectria ochroleuca</name>
    <name type="common">Gliocladium roseum</name>
    <dbReference type="NCBI Taxonomy" id="29856"/>
    <lineage>
        <taxon>Eukaryota</taxon>
        <taxon>Fungi</taxon>
        <taxon>Dikarya</taxon>
        <taxon>Ascomycota</taxon>
        <taxon>Pezizomycotina</taxon>
        <taxon>Sordariomycetes</taxon>
        <taxon>Hypocreomycetidae</taxon>
        <taxon>Hypocreales</taxon>
        <taxon>Bionectriaceae</taxon>
        <taxon>Clonostachys</taxon>
    </lineage>
</organism>
<accession>A0A0B7KEY2</accession>
<dbReference type="Gene3D" id="3.40.50.300">
    <property type="entry name" value="P-loop containing nucleotide triphosphate hydrolases"/>
    <property type="match status" value="1"/>
</dbReference>
<protein>
    <recommendedName>
        <fullName evidence="6">GED domain-containing protein</fullName>
    </recommendedName>
</protein>
<dbReference type="PRINTS" id="PR00195">
    <property type="entry name" value="DYNAMIN"/>
</dbReference>
<name>A0A0B7KEY2_BIOOC</name>
<gene>
    <name evidence="5" type="ORF">BN869_000009528_1</name>
</gene>